<dbReference type="PROSITE" id="PS00039">
    <property type="entry name" value="DEAD_ATP_HELICASE"/>
    <property type="match status" value="1"/>
</dbReference>
<dbReference type="GO" id="GO:0005524">
    <property type="term" value="F:ATP binding"/>
    <property type="evidence" value="ECO:0007669"/>
    <property type="project" value="UniProtKB-KW"/>
</dbReference>
<evidence type="ECO:0000313" key="13">
    <source>
        <dbReference type="EMBL" id="KAK7590956.1"/>
    </source>
</evidence>
<evidence type="ECO:0000256" key="1">
    <source>
        <dbReference type="ARBA" id="ARBA00012552"/>
    </source>
</evidence>
<dbReference type="FunFam" id="3.40.50.300:FF:000079">
    <property type="entry name" value="probable ATP-dependent RNA helicase DDX17"/>
    <property type="match status" value="1"/>
</dbReference>
<dbReference type="PROSITE" id="PS51192">
    <property type="entry name" value="HELICASE_ATP_BIND_1"/>
    <property type="match status" value="1"/>
</dbReference>
<dbReference type="GO" id="GO:0003724">
    <property type="term" value="F:RNA helicase activity"/>
    <property type="evidence" value="ECO:0007669"/>
    <property type="project" value="UniProtKB-EC"/>
</dbReference>
<evidence type="ECO:0000256" key="7">
    <source>
        <dbReference type="PROSITE-ProRule" id="PRU00552"/>
    </source>
</evidence>
<dbReference type="Proteomes" id="UP001367676">
    <property type="component" value="Unassembled WGS sequence"/>
</dbReference>
<dbReference type="InterPro" id="IPR011545">
    <property type="entry name" value="DEAD/DEAH_box_helicase_dom"/>
</dbReference>
<dbReference type="InterPro" id="IPR014001">
    <property type="entry name" value="Helicase_ATP-bd"/>
</dbReference>
<dbReference type="GO" id="GO:0031047">
    <property type="term" value="P:regulatory ncRNA-mediated gene silencing"/>
    <property type="evidence" value="ECO:0007669"/>
    <property type="project" value="UniProtKB-ARBA"/>
</dbReference>
<comment type="catalytic activity">
    <reaction evidence="6">
        <text>ATP + H2O = ADP + phosphate + H(+)</text>
        <dbReference type="Rhea" id="RHEA:13065"/>
        <dbReference type="ChEBI" id="CHEBI:15377"/>
        <dbReference type="ChEBI" id="CHEBI:15378"/>
        <dbReference type="ChEBI" id="CHEBI:30616"/>
        <dbReference type="ChEBI" id="CHEBI:43474"/>
        <dbReference type="ChEBI" id="CHEBI:456216"/>
        <dbReference type="EC" id="3.6.4.13"/>
    </reaction>
</comment>
<dbReference type="PANTHER" id="PTHR47958">
    <property type="entry name" value="ATP-DEPENDENT RNA HELICASE DBP3"/>
    <property type="match status" value="1"/>
</dbReference>
<keyword evidence="2 8" id="KW-0547">Nucleotide-binding</keyword>
<evidence type="ECO:0000259" key="10">
    <source>
        <dbReference type="PROSITE" id="PS51192"/>
    </source>
</evidence>
<gene>
    <name evidence="13" type="ORF">V9T40_002569</name>
</gene>
<dbReference type="InterPro" id="IPR001650">
    <property type="entry name" value="Helicase_C-like"/>
</dbReference>
<dbReference type="InterPro" id="IPR027417">
    <property type="entry name" value="P-loop_NTPase"/>
</dbReference>
<feature type="domain" description="Helicase ATP-binding" evidence="10">
    <location>
        <begin position="137"/>
        <end position="312"/>
    </location>
</feature>
<accession>A0AAN9Y3W7</accession>
<evidence type="ECO:0000259" key="12">
    <source>
        <dbReference type="PROSITE" id="PS51195"/>
    </source>
</evidence>
<evidence type="ECO:0000256" key="2">
    <source>
        <dbReference type="ARBA" id="ARBA00022741"/>
    </source>
</evidence>
<dbReference type="PROSITE" id="PS51194">
    <property type="entry name" value="HELICASE_CTER"/>
    <property type="match status" value="1"/>
</dbReference>
<dbReference type="SUPFAM" id="SSF52540">
    <property type="entry name" value="P-loop containing nucleoside triphosphate hydrolases"/>
    <property type="match status" value="1"/>
</dbReference>
<keyword evidence="14" id="KW-1185">Reference proteome</keyword>
<dbReference type="Pfam" id="PF00270">
    <property type="entry name" value="DEAD"/>
    <property type="match status" value="1"/>
</dbReference>
<dbReference type="CDD" id="cd18787">
    <property type="entry name" value="SF2_C_DEAD"/>
    <property type="match status" value="1"/>
</dbReference>
<reference evidence="13 14" key="1">
    <citation type="submission" date="2024-03" db="EMBL/GenBank/DDBJ databases">
        <title>Adaptation during the transition from Ophiocordyceps entomopathogen to insect associate is accompanied by gene loss and intensified selection.</title>
        <authorList>
            <person name="Ward C.M."/>
            <person name="Onetto C.A."/>
            <person name="Borneman A.R."/>
        </authorList>
    </citation>
    <scope>NUCLEOTIDE SEQUENCE [LARGE SCALE GENOMIC DNA]</scope>
    <source>
        <strain evidence="13">AWRI1</strain>
        <tissue evidence="13">Single Adult Female</tissue>
    </source>
</reference>
<dbReference type="Pfam" id="PF00271">
    <property type="entry name" value="Helicase_C"/>
    <property type="match status" value="1"/>
</dbReference>
<evidence type="ECO:0000313" key="14">
    <source>
        <dbReference type="Proteomes" id="UP001367676"/>
    </source>
</evidence>
<dbReference type="SMART" id="SM00487">
    <property type="entry name" value="DEXDc"/>
    <property type="match status" value="1"/>
</dbReference>
<feature type="domain" description="Helicase C-terminal" evidence="11">
    <location>
        <begin position="341"/>
        <end position="488"/>
    </location>
</feature>
<feature type="domain" description="DEAD-box RNA helicase Q" evidence="12">
    <location>
        <begin position="106"/>
        <end position="134"/>
    </location>
</feature>
<sequence length="518" mass="58215">MGKFYAEKSTPRKFGVQKSGIQKRSYHNGSGGGGGRNFSKNKFMNQEEDLVAPNWDDYVLKPFKKEFYVPHENILKRSEEEVKEYRKQHNITVSCPAGFEIPKPIQHFSEANFPKYVTDVLKKEGYDTPTIIQAQGWPVALSGHNMVGVAQTGSGKTLGYMLPAIVHINNQEPLQRGDGPIVLVLAPTRELAQQIKVVAAEYGTSSRVRSTCIFGGAAKGPQSRDLMMGKEIVIATPGRLLDFLQVGATNLRRTTYLVLDEADRMLDMGFEPQIRKIIEQIRPDRQVLMWSATWPKEVRTLAEDFLHKKYIQLNVGSLTLAANHNIKQHIEICEEGEKENKLMDLLEQIGNEEENKTIIFAETKKKVDTLYRKIRSAGVPVVGIHGDKSQTDRDASLNAFRNGRASVLVATDVAARGLDVDDVKFVINYDFPNSSEDYIHRIGRTGRSSKKGVSYAFFTRNNSRLAKDLVNVLKEANQKVNPDLVEMASSGNHRGGGNKWYGGNQNRSYGGNRFYRRF</sequence>
<proteinExistence type="inferred from homology"/>
<comment type="similarity">
    <text evidence="8">Belongs to the DEAD box helicase family.</text>
</comment>
<organism evidence="13 14">
    <name type="scientific">Parthenolecanium corni</name>
    <dbReference type="NCBI Taxonomy" id="536013"/>
    <lineage>
        <taxon>Eukaryota</taxon>
        <taxon>Metazoa</taxon>
        <taxon>Ecdysozoa</taxon>
        <taxon>Arthropoda</taxon>
        <taxon>Hexapoda</taxon>
        <taxon>Insecta</taxon>
        <taxon>Pterygota</taxon>
        <taxon>Neoptera</taxon>
        <taxon>Paraneoptera</taxon>
        <taxon>Hemiptera</taxon>
        <taxon>Sternorrhyncha</taxon>
        <taxon>Coccoidea</taxon>
        <taxon>Coccidae</taxon>
        <taxon>Parthenolecanium</taxon>
    </lineage>
</organism>
<evidence type="ECO:0000256" key="6">
    <source>
        <dbReference type="ARBA" id="ARBA00047984"/>
    </source>
</evidence>
<evidence type="ECO:0000256" key="8">
    <source>
        <dbReference type="RuleBase" id="RU000492"/>
    </source>
</evidence>
<dbReference type="InterPro" id="IPR014014">
    <property type="entry name" value="RNA_helicase_DEAD_Q_motif"/>
</dbReference>
<evidence type="ECO:0000256" key="4">
    <source>
        <dbReference type="ARBA" id="ARBA00022806"/>
    </source>
</evidence>
<dbReference type="SMART" id="SM00490">
    <property type="entry name" value="HELICc"/>
    <property type="match status" value="1"/>
</dbReference>
<dbReference type="EC" id="3.6.4.13" evidence="1"/>
<dbReference type="GO" id="GO:0016787">
    <property type="term" value="F:hydrolase activity"/>
    <property type="evidence" value="ECO:0007669"/>
    <property type="project" value="UniProtKB-KW"/>
</dbReference>
<comment type="caution">
    <text evidence="13">The sequence shown here is derived from an EMBL/GenBank/DDBJ whole genome shotgun (WGS) entry which is preliminary data.</text>
</comment>
<keyword evidence="3 8" id="KW-0378">Hydrolase</keyword>
<feature type="short sequence motif" description="Q motif" evidence="7">
    <location>
        <begin position="106"/>
        <end position="134"/>
    </location>
</feature>
<feature type="region of interest" description="Disordered" evidence="9">
    <location>
        <begin position="1"/>
        <end position="40"/>
    </location>
</feature>
<feature type="compositionally biased region" description="Basic and acidic residues" evidence="9">
    <location>
        <begin position="1"/>
        <end position="10"/>
    </location>
</feature>
<evidence type="ECO:0000259" key="11">
    <source>
        <dbReference type="PROSITE" id="PS51194"/>
    </source>
</evidence>
<protein>
    <recommendedName>
        <fullName evidence="1">RNA helicase</fullName>
        <ecNumber evidence="1">3.6.4.13</ecNumber>
    </recommendedName>
</protein>
<dbReference type="GO" id="GO:0003676">
    <property type="term" value="F:nucleic acid binding"/>
    <property type="evidence" value="ECO:0007669"/>
    <property type="project" value="InterPro"/>
</dbReference>
<evidence type="ECO:0000256" key="9">
    <source>
        <dbReference type="SAM" id="MobiDB-lite"/>
    </source>
</evidence>
<dbReference type="PROSITE" id="PS51195">
    <property type="entry name" value="Q_MOTIF"/>
    <property type="match status" value="1"/>
</dbReference>
<dbReference type="InterPro" id="IPR000629">
    <property type="entry name" value="RNA-helicase_DEAD-box_CS"/>
</dbReference>
<dbReference type="Gene3D" id="3.40.50.300">
    <property type="entry name" value="P-loop containing nucleotide triphosphate hydrolases"/>
    <property type="match status" value="2"/>
</dbReference>
<dbReference type="AlphaFoldDB" id="A0AAN9Y3W7"/>
<name>A0AAN9Y3W7_9HEMI</name>
<evidence type="ECO:0000256" key="5">
    <source>
        <dbReference type="ARBA" id="ARBA00022840"/>
    </source>
</evidence>
<evidence type="ECO:0000256" key="3">
    <source>
        <dbReference type="ARBA" id="ARBA00022801"/>
    </source>
</evidence>
<keyword evidence="5 8" id="KW-0067">ATP-binding</keyword>
<dbReference type="FunFam" id="3.40.50.300:FF:000008">
    <property type="entry name" value="ATP-dependent RNA helicase RhlB"/>
    <property type="match status" value="1"/>
</dbReference>
<keyword evidence="4 8" id="KW-0347">Helicase</keyword>
<dbReference type="EMBL" id="JBBCAQ010000022">
    <property type="protein sequence ID" value="KAK7590956.1"/>
    <property type="molecule type" value="Genomic_DNA"/>
</dbReference>